<evidence type="ECO:0000256" key="1">
    <source>
        <dbReference type="SAM" id="MobiDB-lite"/>
    </source>
</evidence>
<dbReference type="Gene3D" id="1.20.1280.50">
    <property type="match status" value="1"/>
</dbReference>
<dbReference type="SMART" id="SM00256">
    <property type="entry name" value="FBOX"/>
    <property type="match status" value="1"/>
</dbReference>
<feature type="compositionally biased region" description="Basic and acidic residues" evidence="1">
    <location>
        <begin position="59"/>
        <end position="70"/>
    </location>
</feature>
<dbReference type="SUPFAM" id="SSF81383">
    <property type="entry name" value="F-box domain"/>
    <property type="match status" value="1"/>
</dbReference>
<dbReference type="Pfam" id="PF12937">
    <property type="entry name" value="F-box-like"/>
    <property type="match status" value="1"/>
</dbReference>
<evidence type="ECO:0000313" key="4">
    <source>
        <dbReference type="Proteomes" id="UP001516400"/>
    </source>
</evidence>
<feature type="non-terminal residue" evidence="3">
    <location>
        <position position="170"/>
    </location>
</feature>
<evidence type="ECO:0000313" key="3">
    <source>
        <dbReference type="EMBL" id="KAL3287367.1"/>
    </source>
</evidence>
<dbReference type="Proteomes" id="UP001516400">
    <property type="component" value="Unassembled WGS sequence"/>
</dbReference>
<gene>
    <name evidence="3" type="ORF">HHI36_001841</name>
</gene>
<sequence>MFVLAEPCEPACHLIQNIPAPTVAASAGGNSGGPSSSSLGAGTSGGVGAIAAAHHSPYDLRRKSPSHHDALPGVAGPSTSAATAGSPTSPATPTAPAQGYSSAMLPARKRPRRTCSTSYDNCTNTAAHYLQYELPDEVLLTIFNYLLEQDLCRVSQVCKRFQAIANDTEI</sequence>
<keyword evidence="4" id="KW-1185">Reference proteome</keyword>
<feature type="region of interest" description="Disordered" evidence="1">
    <location>
        <begin position="59"/>
        <end position="116"/>
    </location>
</feature>
<feature type="compositionally biased region" description="Low complexity" evidence="1">
    <location>
        <begin position="75"/>
        <end position="97"/>
    </location>
</feature>
<dbReference type="PROSITE" id="PS50181">
    <property type="entry name" value="FBOX"/>
    <property type="match status" value="1"/>
</dbReference>
<proteinExistence type="predicted"/>
<comment type="caution">
    <text evidence="3">The sequence shown here is derived from an EMBL/GenBank/DDBJ whole genome shotgun (WGS) entry which is preliminary data.</text>
</comment>
<reference evidence="3 4" key="1">
    <citation type="journal article" date="2021" name="BMC Biol.">
        <title>Horizontally acquired antibacterial genes associated with adaptive radiation of ladybird beetles.</title>
        <authorList>
            <person name="Li H.S."/>
            <person name="Tang X.F."/>
            <person name="Huang Y.H."/>
            <person name="Xu Z.Y."/>
            <person name="Chen M.L."/>
            <person name="Du X.Y."/>
            <person name="Qiu B.Y."/>
            <person name="Chen P.T."/>
            <person name="Zhang W."/>
            <person name="Slipinski A."/>
            <person name="Escalona H.E."/>
            <person name="Waterhouse R.M."/>
            <person name="Zwick A."/>
            <person name="Pang H."/>
        </authorList>
    </citation>
    <scope>NUCLEOTIDE SEQUENCE [LARGE SCALE GENOMIC DNA]</scope>
    <source>
        <strain evidence="3">SYSU2018</strain>
    </source>
</reference>
<dbReference type="InterPro" id="IPR001810">
    <property type="entry name" value="F-box_dom"/>
</dbReference>
<dbReference type="InterPro" id="IPR036047">
    <property type="entry name" value="F-box-like_dom_sf"/>
</dbReference>
<accession>A0ABD2P9I9</accession>
<protein>
    <recommendedName>
        <fullName evidence="2">F-box domain-containing protein</fullName>
    </recommendedName>
</protein>
<name>A0ABD2P9I9_9CUCU</name>
<organism evidence="3 4">
    <name type="scientific">Cryptolaemus montrouzieri</name>
    <dbReference type="NCBI Taxonomy" id="559131"/>
    <lineage>
        <taxon>Eukaryota</taxon>
        <taxon>Metazoa</taxon>
        <taxon>Ecdysozoa</taxon>
        <taxon>Arthropoda</taxon>
        <taxon>Hexapoda</taxon>
        <taxon>Insecta</taxon>
        <taxon>Pterygota</taxon>
        <taxon>Neoptera</taxon>
        <taxon>Endopterygota</taxon>
        <taxon>Coleoptera</taxon>
        <taxon>Polyphaga</taxon>
        <taxon>Cucujiformia</taxon>
        <taxon>Coccinelloidea</taxon>
        <taxon>Coccinellidae</taxon>
        <taxon>Scymninae</taxon>
        <taxon>Scymnini</taxon>
        <taxon>Cryptolaemus</taxon>
    </lineage>
</organism>
<evidence type="ECO:0000259" key="2">
    <source>
        <dbReference type="PROSITE" id="PS50181"/>
    </source>
</evidence>
<feature type="domain" description="F-box" evidence="2">
    <location>
        <begin position="128"/>
        <end position="170"/>
    </location>
</feature>
<dbReference type="AlphaFoldDB" id="A0ABD2P9I9"/>
<dbReference type="EMBL" id="JABFTP020000185">
    <property type="protein sequence ID" value="KAL3287367.1"/>
    <property type="molecule type" value="Genomic_DNA"/>
</dbReference>